<feature type="compositionally biased region" description="Polar residues" evidence="1">
    <location>
        <begin position="69"/>
        <end position="79"/>
    </location>
</feature>
<feature type="compositionally biased region" description="Polar residues" evidence="1">
    <location>
        <begin position="236"/>
        <end position="251"/>
    </location>
</feature>
<accession>A0A7M6DPR5</accession>
<organism evidence="2 3">
    <name type="scientific">Clytia hemisphaerica</name>
    <dbReference type="NCBI Taxonomy" id="252671"/>
    <lineage>
        <taxon>Eukaryota</taxon>
        <taxon>Metazoa</taxon>
        <taxon>Cnidaria</taxon>
        <taxon>Hydrozoa</taxon>
        <taxon>Hydroidolina</taxon>
        <taxon>Leptothecata</taxon>
        <taxon>Obeliida</taxon>
        <taxon>Clytiidae</taxon>
        <taxon>Clytia</taxon>
    </lineage>
</organism>
<reference evidence="2" key="1">
    <citation type="submission" date="2021-01" db="UniProtKB">
        <authorList>
            <consortium name="EnsemblMetazoa"/>
        </authorList>
    </citation>
    <scope>IDENTIFICATION</scope>
</reference>
<dbReference type="EnsemblMetazoa" id="CLYHEMT020864.1">
    <property type="protein sequence ID" value="CLYHEMP020864.1"/>
    <property type="gene ID" value="CLYHEMG020864"/>
</dbReference>
<proteinExistence type="predicted"/>
<dbReference type="AlphaFoldDB" id="A0A7M6DPR5"/>
<evidence type="ECO:0000256" key="1">
    <source>
        <dbReference type="SAM" id="MobiDB-lite"/>
    </source>
</evidence>
<evidence type="ECO:0000313" key="3">
    <source>
        <dbReference type="Proteomes" id="UP000594262"/>
    </source>
</evidence>
<feature type="region of interest" description="Disordered" evidence="1">
    <location>
        <begin position="226"/>
        <end position="266"/>
    </location>
</feature>
<keyword evidence="3" id="KW-1185">Reference proteome</keyword>
<sequence>DNGTEYATVDSKMKYSEYSDVTVNQKRVNQYSDVTISQQKDTVTYSQIAGGQENEGLYNECFPVDQSNKKAQTSNQHVPNEQENKSGENIYYDSTSSNIVEENGIYESEPISKNALMAVEKTKENLYYDSQRPFSNDANPNLDNIYESEPVPNSSKEAGQEEHNIYYATNSAADNVPQMNLIYEEGNASSSKTRPIPETGNNYHETNPVDQGAYLNNIYEAEPSMEKRSPEGFTPGLNSDTYQEVNHTSNRPGIEDNKTVKESDGDGCENALYAEVFKSKC</sequence>
<dbReference type="Proteomes" id="UP000594262">
    <property type="component" value="Unplaced"/>
</dbReference>
<name>A0A7M6DPR5_9CNID</name>
<feature type="region of interest" description="Disordered" evidence="1">
    <location>
        <begin position="69"/>
        <end position="90"/>
    </location>
</feature>
<protein>
    <submittedName>
        <fullName evidence="2">Uncharacterized protein</fullName>
    </submittedName>
</protein>
<evidence type="ECO:0000313" key="2">
    <source>
        <dbReference type="EnsemblMetazoa" id="CLYHEMP020864.1"/>
    </source>
</evidence>
<feature type="compositionally biased region" description="Basic and acidic residues" evidence="1">
    <location>
        <begin position="253"/>
        <end position="264"/>
    </location>
</feature>